<reference evidence="7 8" key="1">
    <citation type="submission" date="2024-09" db="EMBL/GenBank/DDBJ databases">
        <authorList>
            <person name="Sun Q."/>
            <person name="Mori K."/>
        </authorList>
    </citation>
    <scope>NUCLEOTIDE SEQUENCE [LARGE SCALE GENOMIC DNA]</scope>
    <source>
        <strain evidence="7 8">JCM 12520</strain>
    </source>
</reference>
<keyword evidence="2 4" id="KW-0028">Amino-acid biosynthesis</keyword>
<dbReference type="RefSeq" id="WP_344908504.1">
    <property type="nucleotide sequence ID" value="NZ_BAAAYO010000006.1"/>
</dbReference>
<organism evidence="7 8">
    <name type="scientific">Paenibacillus hodogayensis</name>
    <dbReference type="NCBI Taxonomy" id="279208"/>
    <lineage>
        <taxon>Bacteria</taxon>
        <taxon>Bacillati</taxon>
        <taxon>Bacillota</taxon>
        <taxon>Bacilli</taxon>
        <taxon>Bacillales</taxon>
        <taxon>Paenibacillaceae</taxon>
        <taxon>Paenibacillus</taxon>
    </lineage>
</organism>
<comment type="subcellular location">
    <subcellularLocation>
        <location evidence="2">Cytoplasm</location>
    </subcellularLocation>
</comment>
<comment type="pathway">
    <text evidence="2 4">Amino-acid biosynthesis; L-proline biosynthesis; L-proline from L-glutamate 5-semialdehyde: step 1/1.</text>
</comment>
<comment type="catalytic activity">
    <reaction evidence="2 4">
        <text>L-proline + NADP(+) = (S)-1-pyrroline-5-carboxylate + NADPH + 2 H(+)</text>
        <dbReference type="Rhea" id="RHEA:14109"/>
        <dbReference type="ChEBI" id="CHEBI:15378"/>
        <dbReference type="ChEBI" id="CHEBI:17388"/>
        <dbReference type="ChEBI" id="CHEBI:57783"/>
        <dbReference type="ChEBI" id="CHEBI:58349"/>
        <dbReference type="ChEBI" id="CHEBI:60039"/>
        <dbReference type="EC" id="1.5.1.2"/>
    </reaction>
</comment>
<dbReference type="PANTHER" id="PTHR11645:SF49">
    <property type="entry name" value="PYRROLINE-5-CARBOXYLATE REDUCTASE 1"/>
    <property type="match status" value="1"/>
</dbReference>
<dbReference type="Gene3D" id="3.40.50.720">
    <property type="entry name" value="NAD(P)-binding Rossmann-like Domain"/>
    <property type="match status" value="1"/>
</dbReference>
<comment type="caution">
    <text evidence="7">The sequence shown here is derived from an EMBL/GenBank/DDBJ whole genome shotgun (WGS) entry which is preliminary data.</text>
</comment>
<sequence>MSHTLLTETIAFVGAGALAESIFAGLIEKGITAPQQLFAVNQSNDERLAYVRDTYGMRASRDPEERDSAIREAGIVILNMKPKDAAAGISDIRHLLGPNQLIVSVIAGLSIGTIHHLLGAPLPVVRTMPNTSSTIGLGATGISFSEAVTAERRATALSLFRAIGEVSVVEEERLEIVTGVSGSGPAYIYYFMEAMIAAGVEGGLSEEAARSLTVQTVLGAAQMVKTTNEAPQELRRKVTSPNGTTEAAIKLMESEGVADAISRAVLRSAERAREIGLGLAEQSLAHGKRV</sequence>
<dbReference type="InterPro" id="IPR029036">
    <property type="entry name" value="P5CR_dimer"/>
</dbReference>
<dbReference type="EMBL" id="JBHMAG010000018">
    <property type="protein sequence ID" value="MFB9755471.1"/>
    <property type="molecule type" value="Genomic_DNA"/>
</dbReference>
<evidence type="ECO:0000256" key="2">
    <source>
        <dbReference type="HAMAP-Rule" id="MF_01925"/>
    </source>
</evidence>
<dbReference type="Proteomes" id="UP001589619">
    <property type="component" value="Unassembled WGS sequence"/>
</dbReference>
<dbReference type="InterPro" id="IPR028939">
    <property type="entry name" value="P5C_Rdtase_cat_N"/>
</dbReference>
<dbReference type="GO" id="GO:0004735">
    <property type="term" value="F:pyrroline-5-carboxylate reductase activity"/>
    <property type="evidence" value="ECO:0007669"/>
    <property type="project" value="UniProtKB-EC"/>
</dbReference>
<dbReference type="PROSITE" id="PS00521">
    <property type="entry name" value="P5CR"/>
    <property type="match status" value="1"/>
</dbReference>
<dbReference type="EC" id="1.5.1.2" evidence="2 3"/>
<gene>
    <name evidence="2 7" type="primary">proC</name>
    <name evidence="7" type="ORF">ACFFNY_28170</name>
</gene>
<evidence type="ECO:0000313" key="8">
    <source>
        <dbReference type="Proteomes" id="UP001589619"/>
    </source>
</evidence>
<evidence type="ECO:0000256" key="1">
    <source>
        <dbReference type="ARBA" id="ARBA00005525"/>
    </source>
</evidence>
<feature type="domain" description="Pyrroline-5-carboxylate reductase dimerisation" evidence="6">
    <location>
        <begin position="171"/>
        <end position="274"/>
    </location>
</feature>
<dbReference type="InterPro" id="IPR008927">
    <property type="entry name" value="6-PGluconate_DH-like_C_sf"/>
</dbReference>
<dbReference type="InterPro" id="IPR036291">
    <property type="entry name" value="NAD(P)-bd_dom_sf"/>
</dbReference>
<evidence type="ECO:0000259" key="5">
    <source>
        <dbReference type="Pfam" id="PF03807"/>
    </source>
</evidence>
<keyword evidence="2 4" id="KW-0521">NADP</keyword>
<name>A0ABV5W4Y0_9BACL</name>
<dbReference type="PIRSF" id="PIRSF000193">
    <property type="entry name" value="Pyrrol-5-carb_rd"/>
    <property type="match status" value="1"/>
</dbReference>
<proteinExistence type="inferred from homology"/>
<keyword evidence="2 4" id="KW-0641">Proline biosynthesis</keyword>
<keyword evidence="2" id="KW-0963">Cytoplasm</keyword>
<dbReference type="Gene3D" id="1.10.3730.10">
    <property type="entry name" value="ProC C-terminal domain-like"/>
    <property type="match status" value="1"/>
</dbReference>
<dbReference type="HAMAP" id="MF_01925">
    <property type="entry name" value="P5C_reductase"/>
    <property type="match status" value="1"/>
</dbReference>
<dbReference type="InterPro" id="IPR053790">
    <property type="entry name" value="P5CR-like_CS"/>
</dbReference>
<accession>A0ABV5W4Y0</accession>
<evidence type="ECO:0000256" key="4">
    <source>
        <dbReference type="RuleBase" id="RU003903"/>
    </source>
</evidence>
<dbReference type="PANTHER" id="PTHR11645">
    <property type="entry name" value="PYRROLINE-5-CARBOXYLATE REDUCTASE"/>
    <property type="match status" value="1"/>
</dbReference>
<comment type="similarity">
    <text evidence="1 2 4">Belongs to the pyrroline-5-carboxylate reductase family.</text>
</comment>
<evidence type="ECO:0000259" key="6">
    <source>
        <dbReference type="Pfam" id="PF14748"/>
    </source>
</evidence>
<dbReference type="InterPro" id="IPR000304">
    <property type="entry name" value="Pyrroline-COOH_reductase"/>
</dbReference>
<comment type="catalytic activity">
    <reaction evidence="2">
        <text>L-proline + NAD(+) = (S)-1-pyrroline-5-carboxylate + NADH + 2 H(+)</text>
        <dbReference type="Rhea" id="RHEA:14105"/>
        <dbReference type="ChEBI" id="CHEBI:15378"/>
        <dbReference type="ChEBI" id="CHEBI:17388"/>
        <dbReference type="ChEBI" id="CHEBI:57540"/>
        <dbReference type="ChEBI" id="CHEBI:57945"/>
        <dbReference type="ChEBI" id="CHEBI:60039"/>
        <dbReference type="EC" id="1.5.1.2"/>
    </reaction>
</comment>
<keyword evidence="8" id="KW-1185">Reference proteome</keyword>
<keyword evidence="2 4" id="KW-0560">Oxidoreductase</keyword>
<dbReference type="SUPFAM" id="SSF51735">
    <property type="entry name" value="NAD(P)-binding Rossmann-fold domains"/>
    <property type="match status" value="1"/>
</dbReference>
<feature type="domain" description="Pyrroline-5-carboxylate reductase catalytic N-terminal" evidence="5">
    <location>
        <begin position="9"/>
        <end position="108"/>
    </location>
</feature>
<dbReference type="Pfam" id="PF03807">
    <property type="entry name" value="F420_oxidored"/>
    <property type="match status" value="1"/>
</dbReference>
<evidence type="ECO:0000256" key="3">
    <source>
        <dbReference type="NCBIfam" id="TIGR00112"/>
    </source>
</evidence>
<protein>
    <recommendedName>
        <fullName evidence="2 3">Pyrroline-5-carboxylate reductase</fullName>
        <shortName evidence="2">P5C reductase</shortName>
        <shortName evidence="2">P5CR</shortName>
        <ecNumber evidence="2 3">1.5.1.2</ecNumber>
    </recommendedName>
    <alternativeName>
        <fullName evidence="2">PCA reductase</fullName>
    </alternativeName>
</protein>
<dbReference type="Pfam" id="PF14748">
    <property type="entry name" value="P5CR_dimer"/>
    <property type="match status" value="1"/>
</dbReference>
<evidence type="ECO:0000313" key="7">
    <source>
        <dbReference type="EMBL" id="MFB9755471.1"/>
    </source>
</evidence>
<dbReference type="SUPFAM" id="SSF48179">
    <property type="entry name" value="6-phosphogluconate dehydrogenase C-terminal domain-like"/>
    <property type="match status" value="1"/>
</dbReference>
<comment type="function">
    <text evidence="2">Catalyzes the reduction of 1-pyrroline-5-carboxylate (PCA) to L-proline.</text>
</comment>
<dbReference type="NCBIfam" id="TIGR00112">
    <property type="entry name" value="proC"/>
    <property type="match status" value="1"/>
</dbReference>